<gene>
    <name evidence="2" type="ORF">AVLFYP127_00701</name>
</gene>
<dbReference type="RefSeq" id="WP_156329203.1">
    <property type="nucleotide sequence ID" value="NZ_CACRSW010000027.1"/>
</dbReference>
<feature type="transmembrane region" description="Helical" evidence="1">
    <location>
        <begin position="91"/>
        <end position="112"/>
    </location>
</feature>
<accession>A0A6N2TPB6</accession>
<protein>
    <recommendedName>
        <fullName evidence="3">ABC-2 family transporter protein</fullName>
    </recommendedName>
</protein>
<name>A0A6N2TPB6_9FIRM</name>
<keyword evidence="1" id="KW-0812">Transmembrane</keyword>
<evidence type="ECO:0008006" key="3">
    <source>
        <dbReference type="Google" id="ProtNLM"/>
    </source>
</evidence>
<dbReference type="AlphaFoldDB" id="A0A6N2TPB6"/>
<feature type="transmembrane region" description="Helical" evidence="1">
    <location>
        <begin position="68"/>
        <end position="85"/>
    </location>
</feature>
<keyword evidence="1" id="KW-1133">Transmembrane helix</keyword>
<feature type="transmembrane region" description="Helical" evidence="1">
    <location>
        <begin position="163"/>
        <end position="184"/>
    </location>
</feature>
<reference evidence="2" key="1">
    <citation type="submission" date="2019-11" db="EMBL/GenBank/DDBJ databases">
        <authorList>
            <person name="Feng L."/>
        </authorList>
    </citation>
    <scope>NUCLEOTIDE SEQUENCE</scope>
    <source>
        <strain evidence="2">AvaginalisLFYP127</strain>
    </source>
</reference>
<evidence type="ECO:0000256" key="1">
    <source>
        <dbReference type="SAM" id="Phobius"/>
    </source>
</evidence>
<feature type="transmembrane region" description="Helical" evidence="1">
    <location>
        <begin position="191"/>
        <end position="211"/>
    </location>
</feature>
<evidence type="ECO:0000313" key="2">
    <source>
        <dbReference type="EMBL" id="VYT06503.1"/>
    </source>
</evidence>
<organism evidence="2">
    <name type="scientific">Anaerococcus vaginalis</name>
    <dbReference type="NCBI Taxonomy" id="33037"/>
    <lineage>
        <taxon>Bacteria</taxon>
        <taxon>Bacillati</taxon>
        <taxon>Bacillota</taxon>
        <taxon>Tissierellia</taxon>
        <taxon>Tissierellales</taxon>
        <taxon>Peptoniphilaceae</taxon>
        <taxon>Anaerococcus</taxon>
    </lineage>
</organism>
<dbReference type="EMBL" id="CACRSW010000027">
    <property type="protein sequence ID" value="VYT06503.1"/>
    <property type="molecule type" value="Genomic_DNA"/>
</dbReference>
<sequence length="262" mass="30841">MKKMDKYDKKMEKILRNIGEFEEKKPSNESIDKLVFKAKEFINSEENENRIGFIEFIALQIKIMKKEWLFAQMLLLFFAGYWLSISKEIVYMQRGLSVLAALFVIFIIPELWKNIENKSMEIEKSSLFDLRRVYAAKLIAFGLIDTGILTVFCVYAVEIQKILVVDLLGQFVFPIMISSIICMMAFSRKRYLNQFVTMIICLAANMGWMLIILNDNLYLKITPIVWILIFIMCALLLFYFIQKVLHDNTEYLEGKFNELSFE</sequence>
<feature type="transmembrane region" description="Helical" evidence="1">
    <location>
        <begin position="133"/>
        <end position="157"/>
    </location>
</feature>
<keyword evidence="1" id="KW-0472">Membrane</keyword>
<feature type="transmembrane region" description="Helical" evidence="1">
    <location>
        <begin position="217"/>
        <end position="241"/>
    </location>
</feature>
<proteinExistence type="predicted"/>